<dbReference type="SUPFAM" id="SSF51120">
    <property type="entry name" value="beta-Roll"/>
    <property type="match status" value="3"/>
</dbReference>
<dbReference type="RefSeq" id="WP_310031113.1">
    <property type="nucleotide sequence ID" value="NZ_JAVDRL010000005.1"/>
</dbReference>
<dbReference type="Proteomes" id="UP001262754">
    <property type="component" value="Unassembled WGS sequence"/>
</dbReference>
<proteinExistence type="predicted"/>
<comment type="caution">
    <text evidence="3">The sequence shown here is derived from an EMBL/GenBank/DDBJ whole genome shotgun (WGS) entry which is preliminary data.</text>
</comment>
<keyword evidence="4" id="KW-1185">Reference proteome</keyword>
<evidence type="ECO:0000313" key="4">
    <source>
        <dbReference type="Proteomes" id="UP001262754"/>
    </source>
</evidence>
<dbReference type="InterPro" id="IPR001343">
    <property type="entry name" value="Hemolysn_Ca-bd"/>
</dbReference>
<dbReference type="InterPro" id="IPR018511">
    <property type="entry name" value="Hemolysin-typ_Ca-bd_CS"/>
</dbReference>
<dbReference type="InterPro" id="IPR050557">
    <property type="entry name" value="RTX_toxin/Mannuronan_C5-epim"/>
</dbReference>
<protein>
    <submittedName>
        <fullName evidence="3">Ca2+-binding RTX toxin-like protein</fullName>
    </submittedName>
</protein>
<sequence>MIIDGTEGPDHLVGGSGDDLINGLGGADTLEGLDGNDQLFGGAGGDHLYGGAGADVLDGGTEFDLARYDGSLSGVNVNLTTNTGIGGDAQGDTFNSIEGLVGSNFADFLTGSDTWGNIIYGLGGDDTLYGGADGNDLLYGGEGNDHLFVGRAIQGGVDGGPGYDLARYDHVAEGVDIGLSSSGFISIEGLVGSNFNDRLFGNAGDNVIYGNGGDDSLVGNGGTDHLYGNDGNDVFYGDLTNSLMDGGFGLDMVRYENSHAGVVVDLALGLGSGGDAQGDTYTSVEAVAGSNFADTLIGDDDVGGTILYGQGGDDVLKGGGGRDTLYGGAGADSFYFSSGWNISQIMDFTTGADHDLIGILTNVNGSGIVDYATLLPHIHDGGGGIRIDLGVGAEVGVAGLRLADVTADLFFFYS</sequence>
<dbReference type="InterPro" id="IPR011049">
    <property type="entry name" value="Serralysin-like_metalloprot_C"/>
</dbReference>
<comment type="subcellular location">
    <subcellularLocation>
        <location evidence="1">Secreted</location>
    </subcellularLocation>
</comment>
<gene>
    <name evidence="3" type="ORF">J2800_001987</name>
</gene>
<dbReference type="PANTHER" id="PTHR38340:SF1">
    <property type="entry name" value="S-LAYER PROTEIN"/>
    <property type="match status" value="1"/>
</dbReference>
<evidence type="ECO:0000256" key="2">
    <source>
        <dbReference type="ARBA" id="ARBA00022525"/>
    </source>
</evidence>
<evidence type="ECO:0000313" key="3">
    <source>
        <dbReference type="EMBL" id="MDR6531245.1"/>
    </source>
</evidence>
<dbReference type="PROSITE" id="PS00330">
    <property type="entry name" value="HEMOLYSIN_CALCIUM"/>
    <property type="match status" value="3"/>
</dbReference>
<reference evidence="3 4" key="1">
    <citation type="submission" date="2023-07" db="EMBL/GenBank/DDBJ databases">
        <title>Sorghum-associated microbial communities from plants grown in Nebraska, USA.</title>
        <authorList>
            <person name="Schachtman D."/>
        </authorList>
    </citation>
    <scope>NUCLEOTIDE SEQUENCE [LARGE SCALE GENOMIC DNA]</scope>
    <source>
        <strain evidence="3 4">DS2154</strain>
    </source>
</reference>
<dbReference type="PANTHER" id="PTHR38340">
    <property type="entry name" value="S-LAYER PROTEIN"/>
    <property type="match status" value="1"/>
</dbReference>
<dbReference type="EMBL" id="JAVDRL010000005">
    <property type="protein sequence ID" value="MDR6531245.1"/>
    <property type="molecule type" value="Genomic_DNA"/>
</dbReference>
<dbReference type="Gene3D" id="2.150.10.10">
    <property type="entry name" value="Serralysin-like metalloprotease, C-terminal"/>
    <property type="match status" value="4"/>
</dbReference>
<keyword evidence="2" id="KW-0964">Secreted</keyword>
<evidence type="ECO:0000256" key="1">
    <source>
        <dbReference type="ARBA" id="ARBA00004613"/>
    </source>
</evidence>
<organism evidence="3 4">
    <name type="scientific">Caulobacter rhizosphaerae</name>
    <dbReference type="NCBI Taxonomy" id="2010972"/>
    <lineage>
        <taxon>Bacteria</taxon>
        <taxon>Pseudomonadati</taxon>
        <taxon>Pseudomonadota</taxon>
        <taxon>Alphaproteobacteria</taxon>
        <taxon>Caulobacterales</taxon>
        <taxon>Caulobacteraceae</taxon>
        <taxon>Caulobacter</taxon>
    </lineage>
</organism>
<dbReference type="Pfam" id="PF00353">
    <property type="entry name" value="HemolysinCabind"/>
    <property type="match status" value="4"/>
</dbReference>
<accession>A0ABU1MYI5</accession>
<name>A0ABU1MYI5_9CAUL</name>
<dbReference type="PRINTS" id="PR00313">
    <property type="entry name" value="CABNDNGRPT"/>
</dbReference>